<dbReference type="AlphaFoldDB" id="A0A074YK04"/>
<protein>
    <submittedName>
        <fullName evidence="1">Uncharacterized protein</fullName>
    </submittedName>
</protein>
<proteinExistence type="predicted"/>
<dbReference type="AntiFam" id="ANF00011">
    <property type="entry name" value="tRNA translation"/>
</dbReference>
<organism evidence="1 2">
    <name type="scientific">Aureobasidium subglaciale (strain EXF-2481)</name>
    <name type="common">Aureobasidium pullulans var. subglaciale</name>
    <dbReference type="NCBI Taxonomy" id="1043005"/>
    <lineage>
        <taxon>Eukaryota</taxon>
        <taxon>Fungi</taxon>
        <taxon>Dikarya</taxon>
        <taxon>Ascomycota</taxon>
        <taxon>Pezizomycotina</taxon>
        <taxon>Dothideomycetes</taxon>
        <taxon>Dothideomycetidae</taxon>
        <taxon>Dothideales</taxon>
        <taxon>Saccotheciaceae</taxon>
        <taxon>Aureobasidium</taxon>
    </lineage>
</organism>
<dbReference type="GeneID" id="25369080"/>
<dbReference type="Proteomes" id="UP000030641">
    <property type="component" value="Unassembled WGS sequence"/>
</dbReference>
<dbReference type="InParanoid" id="A0A074YK04"/>
<evidence type="ECO:0000313" key="1">
    <source>
        <dbReference type="EMBL" id="KEQ98030.1"/>
    </source>
</evidence>
<dbReference type="EMBL" id="KL584753">
    <property type="protein sequence ID" value="KEQ98030.1"/>
    <property type="molecule type" value="Genomic_DNA"/>
</dbReference>
<gene>
    <name evidence="1" type="ORF">AUEXF2481DRAFT_562671</name>
</gene>
<reference evidence="1 2" key="1">
    <citation type="journal article" date="2014" name="BMC Genomics">
        <title>Genome sequencing of four Aureobasidium pullulans varieties: biotechnological potential, stress tolerance, and description of new species.</title>
        <authorList>
            <person name="Gostin Ar C."/>
            <person name="Ohm R.A."/>
            <person name="Kogej T."/>
            <person name="Sonjak S."/>
            <person name="Turk M."/>
            <person name="Zajc J."/>
            <person name="Zalar P."/>
            <person name="Grube M."/>
            <person name="Sun H."/>
            <person name="Han J."/>
            <person name="Sharma A."/>
            <person name="Chiniquy J."/>
            <person name="Ngan C.Y."/>
            <person name="Lipzen A."/>
            <person name="Barry K."/>
            <person name="Grigoriev I.V."/>
            <person name="Gunde-Cimerman N."/>
        </authorList>
    </citation>
    <scope>NUCLEOTIDE SEQUENCE [LARGE SCALE GENOMIC DNA]</scope>
    <source>
        <strain evidence="1 2">EXF-2481</strain>
    </source>
</reference>
<accession>A0A074YK04</accession>
<dbReference type="RefSeq" id="XP_013346572.1">
    <property type="nucleotide sequence ID" value="XM_013491118.1"/>
</dbReference>
<keyword evidence="2" id="KW-1185">Reference proteome</keyword>
<name>A0A074YK04_AURSE</name>
<sequence>MQNNPATFSTPRSYKVLAKQTASETKKTSQLPLELAKRRWTTRGSNPRPSACKADALPLLLWDAHSVKFGKCGSCSVLAKTHR</sequence>
<dbReference type="OrthoDB" id="5597012at2759"/>
<dbReference type="HOGENOM" id="CLU_2542212_0_0_1"/>
<evidence type="ECO:0000313" key="2">
    <source>
        <dbReference type="Proteomes" id="UP000030641"/>
    </source>
</evidence>